<sequence length="170" mass="17384">MRASLYLSKLLASAALAAVAASSQAQTTATGTFQVRITIQGTCLIASTTDIDFGAQLSAATTYTQTGTIQVQCTNGLPFTLGLDGGTVTGDVNARAMQATAGTTQIPYTLRRDSPTGTNWGNTAPSWYTGTGTGIGSDYTISLTIYAAATVGGTEPAGQYLDTVTATITY</sequence>
<feature type="domain" description="Spore coat protein U/FanG" evidence="2">
    <location>
        <begin position="29"/>
        <end position="167"/>
    </location>
</feature>
<dbReference type="Proteomes" id="UP000592780">
    <property type="component" value="Unassembled WGS sequence"/>
</dbReference>
<gene>
    <name evidence="3" type="ORF">HDG40_002561</name>
</gene>
<protein>
    <submittedName>
        <fullName evidence="3">Spore coat protein U-like protein</fullName>
    </submittedName>
</protein>
<dbReference type="PANTHER" id="PTHR37089:SF4">
    <property type="entry name" value="EXPORTED PROTEIN"/>
    <property type="match status" value="1"/>
</dbReference>
<keyword evidence="1" id="KW-0732">Signal</keyword>
<dbReference type="RefSeq" id="WP_176135825.1">
    <property type="nucleotide sequence ID" value="NZ_JACHDD010000004.1"/>
</dbReference>
<reference evidence="3 4" key="1">
    <citation type="submission" date="2020-08" db="EMBL/GenBank/DDBJ databases">
        <title>Genomic Encyclopedia of Type Strains, Phase IV (KMG-V): Genome sequencing to study the core and pangenomes of soil and plant-associated prokaryotes.</title>
        <authorList>
            <person name="Whitman W."/>
        </authorList>
    </citation>
    <scope>NUCLEOTIDE SEQUENCE [LARGE SCALE GENOMIC DNA]</scope>
    <source>
        <strain evidence="3 4">JPY158</strain>
    </source>
</reference>
<dbReference type="AlphaFoldDB" id="A0A7W8Q778"/>
<dbReference type="Pfam" id="PF05229">
    <property type="entry name" value="SCPU"/>
    <property type="match status" value="1"/>
</dbReference>
<name>A0A7W8Q778_PARAM</name>
<dbReference type="InterPro" id="IPR053167">
    <property type="entry name" value="Spore_coat_component"/>
</dbReference>
<evidence type="ECO:0000313" key="3">
    <source>
        <dbReference type="EMBL" id="MBB5424416.1"/>
    </source>
</evidence>
<evidence type="ECO:0000313" key="4">
    <source>
        <dbReference type="Proteomes" id="UP000592780"/>
    </source>
</evidence>
<proteinExistence type="predicted"/>
<keyword evidence="3" id="KW-0946">Virion</keyword>
<comment type="caution">
    <text evidence="3">The sequence shown here is derived from an EMBL/GenBank/DDBJ whole genome shotgun (WGS) entry which is preliminary data.</text>
</comment>
<evidence type="ECO:0000256" key="1">
    <source>
        <dbReference type="SAM" id="SignalP"/>
    </source>
</evidence>
<keyword evidence="3" id="KW-0167">Capsid protein</keyword>
<dbReference type="PANTHER" id="PTHR37089">
    <property type="entry name" value="PROTEIN U-RELATED"/>
    <property type="match status" value="1"/>
</dbReference>
<organism evidence="3 4">
    <name type="scientific">Paraburkholderia atlantica</name>
    <dbReference type="NCBI Taxonomy" id="2654982"/>
    <lineage>
        <taxon>Bacteria</taxon>
        <taxon>Pseudomonadati</taxon>
        <taxon>Pseudomonadota</taxon>
        <taxon>Betaproteobacteria</taxon>
        <taxon>Burkholderiales</taxon>
        <taxon>Burkholderiaceae</taxon>
        <taxon>Paraburkholderia</taxon>
    </lineage>
</organism>
<dbReference type="EMBL" id="JACHDD010000004">
    <property type="protein sequence ID" value="MBB5424416.1"/>
    <property type="molecule type" value="Genomic_DNA"/>
</dbReference>
<accession>A0A7W8Q778</accession>
<dbReference type="InterPro" id="IPR007893">
    <property type="entry name" value="Spore_coat_U/FanG"/>
</dbReference>
<feature type="signal peptide" evidence="1">
    <location>
        <begin position="1"/>
        <end position="25"/>
    </location>
</feature>
<evidence type="ECO:0000259" key="2">
    <source>
        <dbReference type="Pfam" id="PF05229"/>
    </source>
</evidence>
<keyword evidence="4" id="KW-1185">Reference proteome</keyword>
<feature type="chain" id="PRO_5030912475" evidence="1">
    <location>
        <begin position="26"/>
        <end position="170"/>
    </location>
</feature>
<dbReference type="SMART" id="SM00972">
    <property type="entry name" value="SCPU"/>
    <property type="match status" value="1"/>
</dbReference>